<evidence type="ECO:0000256" key="1">
    <source>
        <dbReference type="SAM" id="Phobius"/>
    </source>
</evidence>
<dbReference type="EMBL" id="MHCR01000010">
    <property type="protein sequence ID" value="OGY25714.1"/>
    <property type="molecule type" value="Genomic_DNA"/>
</dbReference>
<evidence type="ECO:0000313" key="4">
    <source>
        <dbReference type="Proteomes" id="UP000178162"/>
    </source>
</evidence>
<gene>
    <name evidence="3" type="ORF">A2134_02605</name>
</gene>
<dbReference type="AlphaFoldDB" id="A0A1G1WDI9"/>
<evidence type="ECO:0000313" key="3">
    <source>
        <dbReference type="EMBL" id="OGY25714.1"/>
    </source>
</evidence>
<feature type="transmembrane region" description="Helical" evidence="1">
    <location>
        <begin position="12"/>
        <end position="33"/>
    </location>
</feature>
<evidence type="ECO:0000259" key="2">
    <source>
        <dbReference type="Pfam" id="PF03703"/>
    </source>
</evidence>
<feature type="domain" description="YdbS-like PH" evidence="2">
    <location>
        <begin position="84"/>
        <end position="169"/>
    </location>
</feature>
<dbReference type="InterPro" id="IPR005182">
    <property type="entry name" value="YdbS-like_PH"/>
</dbReference>
<comment type="caution">
    <text evidence="3">The sequence shown here is derived from an EMBL/GenBank/DDBJ whole genome shotgun (WGS) entry which is preliminary data.</text>
</comment>
<dbReference type="Proteomes" id="UP000178162">
    <property type="component" value="Unassembled WGS sequence"/>
</dbReference>
<keyword evidence="1" id="KW-0472">Membrane</keyword>
<keyword evidence="1" id="KW-0812">Transmembrane</keyword>
<name>A0A1G1WDI9_9BACT</name>
<reference evidence="3 4" key="1">
    <citation type="journal article" date="2016" name="Nat. Commun.">
        <title>Thousands of microbial genomes shed light on interconnected biogeochemical processes in an aquifer system.</title>
        <authorList>
            <person name="Anantharaman K."/>
            <person name="Brown C.T."/>
            <person name="Hug L.A."/>
            <person name="Sharon I."/>
            <person name="Castelle C.J."/>
            <person name="Probst A.J."/>
            <person name="Thomas B.C."/>
            <person name="Singh A."/>
            <person name="Wilkins M.J."/>
            <person name="Karaoz U."/>
            <person name="Brodie E.L."/>
            <person name="Williams K.H."/>
            <person name="Hubbard S.S."/>
            <person name="Banfield J.F."/>
        </authorList>
    </citation>
    <scope>NUCLEOTIDE SEQUENCE [LARGE SCALE GENOMIC DNA]</scope>
</reference>
<dbReference type="Pfam" id="PF03703">
    <property type="entry name" value="bPH_2"/>
    <property type="match status" value="1"/>
</dbReference>
<sequence>MKQLHPKAVWLFFWQYLLLTAGFLLPVIFWLAFITFTIASDVQGIEPADRKSLYLMILQLGPLFLLPFLILIPSLSYLIAHLNYKNWRFQITEDALRIEKGIIWKKYVSIPYERIQNVDILRGVFARLLGLSDLQVQTAGASGYSRYGFAEGRLPGLGISEAEEIRDELIKRAKGKKPGV</sequence>
<dbReference type="STRING" id="1802595.A2134_02605"/>
<dbReference type="PANTHER" id="PTHR34473:SF2">
    <property type="entry name" value="UPF0699 TRANSMEMBRANE PROTEIN YDBT"/>
    <property type="match status" value="1"/>
</dbReference>
<accession>A0A1G1WDI9</accession>
<proteinExistence type="predicted"/>
<organism evidence="3 4">
    <name type="scientific">Candidatus Woykebacteria bacterium RBG_16_39_9b</name>
    <dbReference type="NCBI Taxonomy" id="1802595"/>
    <lineage>
        <taxon>Bacteria</taxon>
        <taxon>Candidatus Woykeibacteriota</taxon>
    </lineage>
</organism>
<dbReference type="PANTHER" id="PTHR34473">
    <property type="entry name" value="UPF0699 TRANSMEMBRANE PROTEIN YDBS"/>
    <property type="match status" value="1"/>
</dbReference>
<feature type="transmembrane region" description="Helical" evidence="1">
    <location>
        <begin position="53"/>
        <end position="80"/>
    </location>
</feature>
<keyword evidence="1" id="KW-1133">Transmembrane helix</keyword>
<protein>
    <recommendedName>
        <fullName evidence="2">YdbS-like PH domain-containing protein</fullName>
    </recommendedName>
</protein>